<dbReference type="Gene3D" id="3.40.50.1820">
    <property type="entry name" value="alpha/beta hydrolase"/>
    <property type="match status" value="2"/>
</dbReference>
<dbReference type="GO" id="GO:0004177">
    <property type="term" value="F:aminopeptidase activity"/>
    <property type="evidence" value="ECO:0007669"/>
    <property type="project" value="UniProtKB-KW"/>
</dbReference>
<keyword evidence="3" id="KW-1185">Reference proteome</keyword>
<dbReference type="InterPro" id="IPR029058">
    <property type="entry name" value="AB_hydrolase_fold"/>
</dbReference>
<keyword evidence="2" id="KW-0378">Hydrolase</keyword>
<sequence length="216" mass="23356">MAVILLHGLGQQSADYHRFARFLTRHHIDVWGIDHPGHGLSEGTFDDIPPIEDLAAAALHLTAIARSADSSVSLALVGHSLGAGTALIAMQATSHGVRDISRVVLTGTPELAHTLAVPGPGVPTLALHGRDDRRARIDTIRMWCADQPTVTLREVPDAGHDLLHEPAHRAVAETIVDFLTGEMSPERFTVGHRPGPRRPERRTRRSCRAGCYVGGR</sequence>
<comment type="caution">
    <text evidence="2">The sequence shown here is derived from an EMBL/GenBank/DDBJ whole genome shotgun (WGS) entry which is preliminary data.</text>
</comment>
<accession>A0ABQ6YLL7</accession>
<dbReference type="PANTHER" id="PTHR11614">
    <property type="entry name" value="PHOSPHOLIPASE-RELATED"/>
    <property type="match status" value="1"/>
</dbReference>
<dbReference type="Proteomes" id="UP000798951">
    <property type="component" value="Unassembled WGS sequence"/>
</dbReference>
<protein>
    <submittedName>
        <fullName evidence="2">Serine aminopeptidase S33 family</fullName>
    </submittedName>
</protein>
<feature type="domain" description="Serine aminopeptidase S33" evidence="1">
    <location>
        <begin position="2"/>
        <end position="107"/>
    </location>
</feature>
<dbReference type="Pfam" id="PF12146">
    <property type="entry name" value="Hydrolase_4"/>
    <property type="match status" value="1"/>
</dbReference>
<evidence type="ECO:0000259" key="1">
    <source>
        <dbReference type="Pfam" id="PF12146"/>
    </source>
</evidence>
<organism evidence="2 3">
    <name type="scientific">Nocardia caishijiensis</name>
    <dbReference type="NCBI Taxonomy" id="184756"/>
    <lineage>
        <taxon>Bacteria</taxon>
        <taxon>Bacillati</taxon>
        <taxon>Actinomycetota</taxon>
        <taxon>Actinomycetes</taxon>
        <taxon>Mycobacteriales</taxon>
        <taxon>Nocardiaceae</taxon>
        <taxon>Nocardia</taxon>
    </lineage>
</organism>
<evidence type="ECO:0000313" key="3">
    <source>
        <dbReference type="Proteomes" id="UP000798951"/>
    </source>
</evidence>
<reference evidence="2 3" key="1">
    <citation type="submission" date="2019-07" db="EMBL/GenBank/DDBJ databases">
        <title>Genomic Encyclopedia of Type Strains, Phase IV (KMG-IV): sequencing the most valuable type-strain genomes for metagenomic binning, comparative biology and taxonomic classification.</title>
        <authorList>
            <person name="Goeker M."/>
        </authorList>
    </citation>
    <scope>NUCLEOTIDE SEQUENCE [LARGE SCALE GENOMIC DNA]</scope>
    <source>
        <strain evidence="2 3">DSM 44831</strain>
    </source>
</reference>
<dbReference type="EMBL" id="VMSD01000004">
    <property type="protein sequence ID" value="KAF0846690.1"/>
    <property type="molecule type" value="Genomic_DNA"/>
</dbReference>
<gene>
    <name evidence="2" type="ORF">FNL39_104111</name>
</gene>
<evidence type="ECO:0000313" key="2">
    <source>
        <dbReference type="EMBL" id="KAF0846690.1"/>
    </source>
</evidence>
<dbReference type="InterPro" id="IPR022742">
    <property type="entry name" value="Hydrolase_4"/>
</dbReference>
<dbReference type="InterPro" id="IPR051044">
    <property type="entry name" value="MAG_DAG_Lipase"/>
</dbReference>
<keyword evidence="2" id="KW-0031">Aminopeptidase</keyword>
<dbReference type="SUPFAM" id="SSF53474">
    <property type="entry name" value="alpha/beta-Hydrolases"/>
    <property type="match status" value="1"/>
</dbReference>
<proteinExistence type="predicted"/>
<keyword evidence="2" id="KW-0645">Protease</keyword>
<name>A0ABQ6YLL7_9NOCA</name>